<dbReference type="GO" id="GO:0005737">
    <property type="term" value="C:cytoplasm"/>
    <property type="evidence" value="ECO:0007669"/>
    <property type="project" value="TreeGrafter"/>
</dbReference>
<evidence type="ECO:0000256" key="1">
    <source>
        <dbReference type="ARBA" id="ARBA00003237"/>
    </source>
</evidence>
<feature type="domain" description="Quinolinate phosphoribosyl transferase C-terminal" evidence="13">
    <location>
        <begin position="110"/>
        <end position="279"/>
    </location>
</feature>
<evidence type="ECO:0000256" key="4">
    <source>
        <dbReference type="ARBA" id="ARBA00011218"/>
    </source>
</evidence>
<organism evidence="15 16">
    <name type="scientific">Nitrosomonas ureae</name>
    <dbReference type="NCBI Taxonomy" id="44577"/>
    <lineage>
        <taxon>Bacteria</taxon>
        <taxon>Pseudomonadati</taxon>
        <taxon>Pseudomonadota</taxon>
        <taxon>Betaproteobacteria</taxon>
        <taxon>Nitrosomonadales</taxon>
        <taxon>Nitrosomonadaceae</taxon>
        <taxon>Nitrosomonas</taxon>
    </lineage>
</organism>
<dbReference type="InterPro" id="IPR037128">
    <property type="entry name" value="Quinolinate_PRibosylTase_N_sf"/>
</dbReference>
<dbReference type="InterPro" id="IPR022412">
    <property type="entry name" value="Quinolinate_PRibosylTrfase_N"/>
</dbReference>
<comment type="similarity">
    <text evidence="3 12">Belongs to the NadC/ModD family.</text>
</comment>
<evidence type="ECO:0000256" key="7">
    <source>
        <dbReference type="ARBA" id="ARBA00022676"/>
    </source>
</evidence>
<evidence type="ECO:0000256" key="2">
    <source>
        <dbReference type="ARBA" id="ARBA00004893"/>
    </source>
</evidence>
<evidence type="ECO:0000256" key="8">
    <source>
        <dbReference type="ARBA" id="ARBA00022679"/>
    </source>
</evidence>
<keyword evidence="7 12" id="KW-0328">Glycosyltransferase</keyword>
<keyword evidence="6" id="KW-0662">Pyridine nucleotide biosynthesis</keyword>
<evidence type="ECO:0000256" key="10">
    <source>
        <dbReference type="ARBA" id="ARBA00047445"/>
    </source>
</evidence>
<dbReference type="CDD" id="cd01572">
    <property type="entry name" value="QPRTase"/>
    <property type="match status" value="1"/>
</dbReference>
<dbReference type="InterPro" id="IPR002638">
    <property type="entry name" value="Quinolinate_PRibosylTrfase_C"/>
</dbReference>
<evidence type="ECO:0000256" key="6">
    <source>
        <dbReference type="ARBA" id="ARBA00022642"/>
    </source>
</evidence>
<evidence type="ECO:0000313" key="15">
    <source>
        <dbReference type="EMBL" id="PTQ87004.1"/>
    </source>
</evidence>
<comment type="catalytic activity">
    <reaction evidence="10">
        <text>nicotinate beta-D-ribonucleotide + CO2 + diphosphate = quinolinate + 5-phospho-alpha-D-ribose 1-diphosphate + 2 H(+)</text>
        <dbReference type="Rhea" id="RHEA:12733"/>
        <dbReference type="ChEBI" id="CHEBI:15378"/>
        <dbReference type="ChEBI" id="CHEBI:16526"/>
        <dbReference type="ChEBI" id="CHEBI:29959"/>
        <dbReference type="ChEBI" id="CHEBI:33019"/>
        <dbReference type="ChEBI" id="CHEBI:57502"/>
        <dbReference type="ChEBI" id="CHEBI:58017"/>
        <dbReference type="EC" id="2.4.2.19"/>
    </reaction>
</comment>
<comment type="caution">
    <text evidence="15">The sequence shown here is derived from an EMBL/GenBank/DDBJ whole genome shotgun (WGS) entry which is preliminary data.</text>
</comment>
<dbReference type="NCBIfam" id="TIGR00078">
    <property type="entry name" value="nadC"/>
    <property type="match status" value="1"/>
</dbReference>
<accession>A0A2T5IT20</accession>
<evidence type="ECO:0000259" key="14">
    <source>
        <dbReference type="Pfam" id="PF02749"/>
    </source>
</evidence>
<evidence type="ECO:0000259" key="13">
    <source>
        <dbReference type="Pfam" id="PF01729"/>
    </source>
</evidence>
<comment type="subunit">
    <text evidence="4">Hexamer formed by 3 homodimers.</text>
</comment>
<evidence type="ECO:0000313" key="16">
    <source>
        <dbReference type="Proteomes" id="UP000244110"/>
    </source>
</evidence>
<dbReference type="RefSeq" id="WP_258195663.1">
    <property type="nucleotide sequence ID" value="NZ_QAOL01000007.1"/>
</dbReference>
<comment type="function">
    <text evidence="1">Involved in the catabolism of quinolinic acid (QA).</text>
</comment>
<dbReference type="AlphaFoldDB" id="A0A2T5IT20"/>
<sequence>MQDLHNEIHVNVQCALKEDIGAGDLTASLIPRESVLSAEIISRENAVLCGVQWFEACFLALSPETLITWFANDGDLVQSEQKLCEIQGKSRDLLTAERSALNFLQMLSAVATQTKRFVDAIAGTETVIVDTRKTLPGLRLAQKYAVTCGGGVNHRLGLYDGILIKENHIIAAGSIRSALSRALAIAPPGAVIQIEVESLSELQEALTAGAAMVLLDNFTLKQLSEAVILTHQQSEKRVILEASGNITLDNVRQVAETGIDRISIGSLTKNIQAIDLSMRFKASK</sequence>
<protein>
    <recommendedName>
        <fullName evidence="11">Probable nicotinate-nucleotide pyrophosphorylase [carboxylating]</fullName>
        <ecNumber evidence="5">2.4.2.19</ecNumber>
    </recommendedName>
    <alternativeName>
        <fullName evidence="9">Quinolinate phosphoribosyltransferase [decarboxylating]</fullName>
    </alternativeName>
</protein>
<dbReference type="EMBL" id="QAOL01000007">
    <property type="protein sequence ID" value="PTQ87004.1"/>
    <property type="molecule type" value="Genomic_DNA"/>
</dbReference>
<dbReference type="InterPro" id="IPR027277">
    <property type="entry name" value="NadC/ModD"/>
</dbReference>
<dbReference type="Pfam" id="PF01729">
    <property type="entry name" value="QRPTase_C"/>
    <property type="match status" value="1"/>
</dbReference>
<feature type="domain" description="Quinolinate phosphoribosyl transferase N-terminal" evidence="14">
    <location>
        <begin position="25"/>
        <end position="108"/>
    </location>
</feature>
<comment type="pathway">
    <text evidence="2">Cofactor biosynthesis; NAD(+) biosynthesis; nicotinate D-ribonucleotide from quinolinate: step 1/1.</text>
</comment>
<dbReference type="InterPro" id="IPR013785">
    <property type="entry name" value="Aldolase_TIM"/>
</dbReference>
<dbReference type="PANTHER" id="PTHR32179">
    <property type="entry name" value="NICOTINATE-NUCLEOTIDE PYROPHOSPHORYLASE [CARBOXYLATING]"/>
    <property type="match status" value="1"/>
</dbReference>
<evidence type="ECO:0000256" key="9">
    <source>
        <dbReference type="ARBA" id="ARBA00033102"/>
    </source>
</evidence>
<dbReference type="SUPFAM" id="SSF54675">
    <property type="entry name" value="Nicotinate/Quinolinate PRTase N-terminal domain-like"/>
    <property type="match status" value="1"/>
</dbReference>
<evidence type="ECO:0000256" key="11">
    <source>
        <dbReference type="ARBA" id="ARBA00069173"/>
    </source>
</evidence>
<dbReference type="FunFam" id="3.90.1170.20:FF:000001">
    <property type="entry name" value="Nicotinate-nucleotide diphosphorylase (Carboxylating)"/>
    <property type="match status" value="1"/>
</dbReference>
<dbReference type="GO" id="GO:0034213">
    <property type="term" value="P:quinolinate catabolic process"/>
    <property type="evidence" value="ECO:0007669"/>
    <property type="project" value="TreeGrafter"/>
</dbReference>
<dbReference type="FunFam" id="3.20.20.70:FF:000030">
    <property type="entry name" value="Nicotinate-nucleotide pyrophosphorylase, carboxylating"/>
    <property type="match status" value="1"/>
</dbReference>
<name>A0A2T5IT20_9PROT</name>
<dbReference type="Pfam" id="PF02749">
    <property type="entry name" value="QRPTase_N"/>
    <property type="match status" value="1"/>
</dbReference>
<reference evidence="15 16" key="1">
    <citation type="submission" date="2018-04" db="EMBL/GenBank/DDBJ databases">
        <title>Active sludge and wastewater microbial communities from Klosterneuburg, Austria.</title>
        <authorList>
            <person name="Wagner M."/>
        </authorList>
    </citation>
    <scope>NUCLEOTIDE SEQUENCE [LARGE SCALE GENOMIC DNA]</scope>
    <source>
        <strain evidence="15 16">Nm4</strain>
    </source>
</reference>
<dbReference type="UniPathway" id="UPA00253">
    <property type="reaction ID" value="UER00331"/>
</dbReference>
<dbReference type="GO" id="GO:0009435">
    <property type="term" value="P:NAD+ biosynthetic process"/>
    <property type="evidence" value="ECO:0007669"/>
    <property type="project" value="UniProtKB-UniPathway"/>
</dbReference>
<evidence type="ECO:0000256" key="3">
    <source>
        <dbReference type="ARBA" id="ARBA00009400"/>
    </source>
</evidence>
<dbReference type="Gene3D" id="3.20.20.70">
    <property type="entry name" value="Aldolase class I"/>
    <property type="match status" value="1"/>
</dbReference>
<evidence type="ECO:0000256" key="12">
    <source>
        <dbReference type="PIRNR" id="PIRNR006250"/>
    </source>
</evidence>
<dbReference type="PANTHER" id="PTHR32179:SF3">
    <property type="entry name" value="NICOTINATE-NUCLEOTIDE PYROPHOSPHORYLASE [CARBOXYLATING]"/>
    <property type="match status" value="1"/>
</dbReference>
<dbReference type="SUPFAM" id="SSF51690">
    <property type="entry name" value="Nicotinate/Quinolinate PRTase C-terminal domain-like"/>
    <property type="match status" value="1"/>
</dbReference>
<dbReference type="PIRSF" id="PIRSF006250">
    <property type="entry name" value="NadC_ModD"/>
    <property type="match status" value="1"/>
</dbReference>
<dbReference type="InterPro" id="IPR004393">
    <property type="entry name" value="NadC"/>
</dbReference>
<dbReference type="Gene3D" id="3.90.1170.20">
    <property type="entry name" value="Quinolinate phosphoribosyl transferase, N-terminal domain"/>
    <property type="match status" value="1"/>
</dbReference>
<proteinExistence type="inferred from homology"/>
<dbReference type="Proteomes" id="UP000244110">
    <property type="component" value="Unassembled WGS sequence"/>
</dbReference>
<keyword evidence="8 12" id="KW-0808">Transferase</keyword>
<dbReference type="EC" id="2.4.2.19" evidence="5"/>
<gene>
    <name evidence="15" type="ORF">C8R28_100744</name>
</gene>
<dbReference type="GO" id="GO:0004514">
    <property type="term" value="F:nicotinate-nucleotide diphosphorylase (carboxylating) activity"/>
    <property type="evidence" value="ECO:0007669"/>
    <property type="project" value="UniProtKB-EC"/>
</dbReference>
<dbReference type="InterPro" id="IPR036068">
    <property type="entry name" value="Nicotinate_pribotase-like_C"/>
</dbReference>
<evidence type="ECO:0000256" key="5">
    <source>
        <dbReference type="ARBA" id="ARBA00011944"/>
    </source>
</evidence>